<dbReference type="InterPro" id="IPR001818">
    <property type="entry name" value="Pept_M10_metallopeptidase"/>
</dbReference>
<evidence type="ECO:0000256" key="1">
    <source>
        <dbReference type="ARBA" id="ARBA00022670"/>
    </source>
</evidence>
<gene>
    <name evidence="7" type="ORF">HNQ39_004591</name>
</gene>
<keyword evidence="4" id="KW-0862">Zinc</keyword>
<dbReference type="Gene3D" id="3.40.390.10">
    <property type="entry name" value="Collagenase (Catalytic Domain)"/>
    <property type="match status" value="1"/>
</dbReference>
<dbReference type="PROSITE" id="PS51257">
    <property type="entry name" value="PROKAR_LIPOPROTEIN"/>
    <property type="match status" value="1"/>
</dbReference>
<dbReference type="InterPro" id="IPR024079">
    <property type="entry name" value="MetalloPept_cat_dom_sf"/>
</dbReference>
<keyword evidence="5" id="KW-0732">Signal</keyword>
<evidence type="ECO:0000259" key="6">
    <source>
        <dbReference type="Pfam" id="PF00413"/>
    </source>
</evidence>
<feature type="signal peptide" evidence="5">
    <location>
        <begin position="1"/>
        <end position="21"/>
    </location>
</feature>
<dbReference type="GO" id="GO:0004222">
    <property type="term" value="F:metalloendopeptidase activity"/>
    <property type="evidence" value="ECO:0007669"/>
    <property type="project" value="InterPro"/>
</dbReference>
<keyword evidence="8" id="KW-1185">Reference proteome</keyword>
<reference evidence="7 8" key="1">
    <citation type="submission" date="2020-08" db="EMBL/GenBank/DDBJ databases">
        <title>Genomic Encyclopedia of Type Strains, Phase IV (KMG-IV): sequencing the most valuable type-strain genomes for metagenomic binning, comparative biology and taxonomic classification.</title>
        <authorList>
            <person name="Goeker M."/>
        </authorList>
    </citation>
    <scope>NUCLEOTIDE SEQUENCE [LARGE SCALE GENOMIC DNA]</scope>
    <source>
        <strain evidence="7 8">DSM 23562</strain>
    </source>
</reference>
<evidence type="ECO:0000256" key="3">
    <source>
        <dbReference type="ARBA" id="ARBA00022801"/>
    </source>
</evidence>
<organism evidence="7 8">
    <name type="scientific">Armatimonas rosea</name>
    <dbReference type="NCBI Taxonomy" id="685828"/>
    <lineage>
        <taxon>Bacteria</taxon>
        <taxon>Bacillati</taxon>
        <taxon>Armatimonadota</taxon>
        <taxon>Armatimonadia</taxon>
        <taxon>Armatimonadales</taxon>
        <taxon>Armatimonadaceae</taxon>
        <taxon>Armatimonas</taxon>
    </lineage>
</organism>
<dbReference type="SUPFAM" id="SSF55486">
    <property type="entry name" value="Metalloproteases ('zincins'), catalytic domain"/>
    <property type="match status" value="1"/>
</dbReference>
<feature type="chain" id="PRO_5030509894" description="Peptidase M10 metallopeptidase domain-containing protein" evidence="5">
    <location>
        <begin position="22"/>
        <end position="206"/>
    </location>
</feature>
<evidence type="ECO:0000313" key="8">
    <source>
        <dbReference type="Proteomes" id="UP000520814"/>
    </source>
</evidence>
<dbReference type="RefSeq" id="WP_184202386.1">
    <property type="nucleotide sequence ID" value="NZ_JACHGW010000004.1"/>
</dbReference>
<dbReference type="EMBL" id="JACHGW010000004">
    <property type="protein sequence ID" value="MBB6052770.1"/>
    <property type="molecule type" value="Genomic_DNA"/>
</dbReference>
<dbReference type="GO" id="GO:0008270">
    <property type="term" value="F:zinc ion binding"/>
    <property type="evidence" value="ECO:0007669"/>
    <property type="project" value="InterPro"/>
</dbReference>
<dbReference type="GO" id="GO:0031012">
    <property type="term" value="C:extracellular matrix"/>
    <property type="evidence" value="ECO:0007669"/>
    <property type="project" value="InterPro"/>
</dbReference>
<dbReference type="AlphaFoldDB" id="A0A7W9W929"/>
<name>A0A7W9W929_ARMRO</name>
<dbReference type="Proteomes" id="UP000520814">
    <property type="component" value="Unassembled WGS sequence"/>
</dbReference>
<evidence type="ECO:0000256" key="2">
    <source>
        <dbReference type="ARBA" id="ARBA00022723"/>
    </source>
</evidence>
<keyword evidence="3" id="KW-0378">Hydrolase</keyword>
<keyword evidence="2" id="KW-0479">Metal-binding</keyword>
<sequence>MRNKPLLTLALVLVLAGCGGGGTTPPPSTTDYFDELSLSLRWSSTKTANPLKVFIGKDGTTDRSTEVMAGATSWSVATSNLVRFTQTDTAADADITVTFSDTVDTSDGGVGLASVSFAIVPGNPTADGIIQSGAITLKTGIASNIILPTMQHELGHALGIVGRNKGDNGHSSYDGDVMFPVIKTSSSLSTRDAATLIKLYATSRKR</sequence>
<keyword evidence="1" id="KW-0645">Protease</keyword>
<evidence type="ECO:0000256" key="4">
    <source>
        <dbReference type="ARBA" id="ARBA00022833"/>
    </source>
</evidence>
<proteinExistence type="predicted"/>
<feature type="domain" description="Peptidase M10 metallopeptidase" evidence="6">
    <location>
        <begin position="68"/>
        <end position="200"/>
    </location>
</feature>
<dbReference type="GO" id="GO:0006508">
    <property type="term" value="P:proteolysis"/>
    <property type="evidence" value="ECO:0007669"/>
    <property type="project" value="UniProtKB-KW"/>
</dbReference>
<comment type="caution">
    <text evidence="7">The sequence shown here is derived from an EMBL/GenBank/DDBJ whole genome shotgun (WGS) entry which is preliminary data.</text>
</comment>
<protein>
    <recommendedName>
        <fullName evidence="6">Peptidase M10 metallopeptidase domain-containing protein</fullName>
    </recommendedName>
</protein>
<evidence type="ECO:0000313" key="7">
    <source>
        <dbReference type="EMBL" id="MBB6052770.1"/>
    </source>
</evidence>
<dbReference type="Pfam" id="PF00413">
    <property type="entry name" value="Peptidase_M10"/>
    <property type="match status" value="1"/>
</dbReference>
<evidence type="ECO:0000256" key="5">
    <source>
        <dbReference type="SAM" id="SignalP"/>
    </source>
</evidence>
<accession>A0A7W9W929</accession>